<dbReference type="InterPro" id="IPR000551">
    <property type="entry name" value="MerR-type_HTH_dom"/>
</dbReference>
<dbReference type="eggNOG" id="COG0789">
    <property type="taxonomic scope" value="Bacteria"/>
</dbReference>
<dbReference type="RefSeq" id="WP_015396263.1">
    <property type="nucleotide sequence ID" value="NC_020294.1"/>
</dbReference>
<dbReference type="PATRIC" id="fig|1208919.3.peg.290"/>
<dbReference type="Proteomes" id="UP000011547">
    <property type="component" value="Chromosome"/>
</dbReference>
<name>M1LMA4_9PROT</name>
<dbReference type="SMART" id="SM00422">
    <property type="entry name" value="HTH_MERR"/>
    <property type="match status" value="1"/>
</dbReference>
<proteinExistence type="predicted"/>
<gene>
    <name evidence="2" type="ORF">CDSE_0544</name>
</gene>
<dbReference type="GO" id="GO:0003677">
    <property type="term" value="F:DNA binding"/>
    <property type="evidence" value="ECO:0007669"/>
    <property type="project" value="InterPro"/>
</dbReference>
<dbReference type="OrthoDB" id="9810140at2"/>
<dbReference type="AlphaFoldDB" id="M1LMA4"/>
<dbReference type="EMBL" id="CP003803">
    <property type="protein sequence ID" value="AGF46852.1"/>
    <property type="molecule type" value="Genomic_DNA"/>
</dbReference>
<evidence type="ECO:0000259" key="1">
    <source>
        <dbReference type="SMART" id="SM00422"/>
    </source>
</evidence>
<keyword evidence="3" id="KW-1185">Reference proteome</keyword>
<dbReference type="Pfam" id="PF13411">
    <property type="entry name" value="MerR_1"/>
    <property type="match status" value="1"/>
</dbReference>
<reference evidence="2 3" key="1">
    <citation type="journal article" date="2013" name="Genome Biol. Evol.">
        <title>Genome evolution and phylogenomic analysis of candidatus kinetoplastibacterium, the betaproteobacterial endosymbionts of strigomonas and angomonas.</title>
        <authorList>
            <person name="Alves J.M."/>
            <person name="Serrano M.G."/>
            <person name="Maia da Silva F."/>
            <person name="Voegtly L.J."/>
            <person name="Matveyev A.V."/>
            <person name="Teixeira M.M."/>
            <person name="Camargo E.P."/>
            <person name="Buck G.A."/>
        </authorList>
    </citation>
    <scope>NUCLEOTIDE SEQUENCE [LARGE SCALE GENOMIC DNA]</scope>
    <source>
        <strain evidence="2 3">TCC079E</strain>
    </source>
</reference>
<accession>M1LMA4</accession>
<dbReference type="KEGG" id="kde:CDSE_0544"/>
<dbReference type="HOGENOM" id="CLU_045945_4_2_4"/>
<dbReference type="Gene3D" id="1.10.1660.10">
    <property type="match status" value="1"/>
</dbReference>
<sequence>MRTKELLPAVPIKKIFDINEVVDLCDVKPHIIRYWEREFIRTKFGERVKNRRYYKHSEVMLLRKIRYLLYEKGLTINGVHSILNNFKDLDFFNSNDFINFKGNDLIKIREKLQSTINLFNKVLNRNC</sequence>
<feature type="domain" description="HTH merR-type" evidence="1">
    <location>
        <begin position="16"/>
        <end position="86"/>
    </location>
</feature>
<dbReference type="STRING" id="1208919.CDSE_0544"/>
<dbReference type="InterPro" id="IPR009061">
    <property type="entry name" value="DNA-bd_dom_put_sf"/>
</dbReference>
<dbReference type="GO" id="GO:0006355">
    <property type="term" value="P:regulation of DNA-templated transcription"/>
    <property type="evidence" value="ECO:0007669"/>
    <property type="project" value="InterPro"/>
</dbReference>
<dbReference type="SUPFAM" id="SSF46955">
    <property type="entry name" value="Putative DNA-binding domain"/>
    <property type="match status" value="1"/>
</dbReference>
<evidence type="ECO:0000313" key="2">
    <source>
        <dbReference type="EMBL" id="AGF46852.1"/>
    </source>
</evidence>
<organism evidence="2 3">
    <name type="scientific">Candidatus Kinetoplastidibacterium desouzai TCC079E</name>
    <dbReference type="NCBI Taxonomy" id="1208919"/>
    <lineage>
        <taxon>Bacteria</taxon>
        <taxon>Pseudomonadati</taxon>
        <taxon>Pseudomonadota</taxon>
        <taxon>Betaproteobacteria</taxon>
        <taxon>Candidatus Kinetoplastidibacterium</taxon>
    </lineage>
</organism>
<evidence type="ECO:0000313" key="3">
    <source>
        <dbReference type="Proteomes" id="UP000011547"/>
    </source>
</evidence>
<protein>
    <submittedName>
        <fullName evidence="2">Putative transcriptional regulator</fullName>
    </submittedName>
</protein>